<dbReference type="InterPro" id="IPR013362">
    <property type="entry name" value="Pilus_4_PilV"/>
</dbReference>
<dbReference type="Pfam" id="PF07963">
    <property type="entry name" value="N_methyl"/>
    <property type="match status" value="1"/>
</dbReference>
<gene>
    <name evidence="3" type="primary">pilV</name>
    <name evidence="3" type="ORF">GJA_3816</name>
</gene>
<sequence>MDEDAGYTIIEVLVAILVLALGLIGGAAMQLTALRTRHQSALLSHAVQLASGMADRMRLNAAQMRLDDAGNPYLNQHYDSAVDGEPAPPGQLCLGASACDEAQLARFDLYELKQQLHRVLPGGRLAICRDTRLWDKGRKGYGWSCSGAADAPVVIKLGWRGKNPDGSPAIDVTREYTPGVVLALAGEAK</sequence>
<name>W0VA33_9BURK</name>
<evidence type="ECO:0000313" key="4">
    <source>
        <dbReference type="Proteomes" id="UP000027604"/>
    </source>
</evidence>
<dbReference type="STRING" id="1349767.GJA_3816"/>
<keyword evidence="1" id="KW-0812">Transmembrane</keyword>
<dbReference type="KEGG" id="jag:GJA_3816"/>
<organism evidence="3 4">
    <name type="scientific">Janthinobacterium agaricidamnosum NBRC 102515 = DSM 9628</name>
    <dbReference type="NCBI Taxonomy" id="1349767"/>
    <lineage>
        <taxon>Bacteria</taxon>
        <taxon>Pseudomonadati</taxon>
        <taxon>Pseudomonadota</taxon>
        <taxon>Betaproteobacteria</taxon>
        <taxon>Burkholderiales</taxon>
        <taxon>Oxalobacteraceae</taxon>
        <taxon>Janthinobacterium</taxon>
    </lineage>
</organism>
<reference evidence="3 4" key="1">
    <citation type="journal article" date="2015" name="Genome Announc.">
        <title>Genome Sequence of Mushroom Soft-Rot Pathogen Janthinobacterium agaricidamnosum.</title>
        <authorList>
            <person name="Graupner K."/>
            <person name="Lackner G."/>
            <person name="Hertweck C."/>
        </authorList>
    </citation>
    <scope>NUCLEOTIDE SEQUENCE [LARGE SCALE GENOMIC DNA]</scope>
    <source>
        <strain evidence="4">NBRC 102515 / DSM 9628</strain>
    </source>
</reference>
<feature type="domain" description="Type IV pilin Tt1218-like" evidence="2">
    <location>
        <begin position="28"/>
        <end position="109"/>
    </location>
</feature>
<keyword evidence="4" id="KW-1185">Reference proteome</keyword>
<dbReference type="Pfam" id="PF22150">
    <property type="entry name" value="Tt1218-like"/>
    <property type="match status" value="1"/>
</dbReference>
<evidence type="ECO:0000313" key="3">
    <source>
        <dbReference type="EMBL" id="CDG84430.1"/>
    </source>
</evidence>
<dbReference type="EMBL" id="HG322949">
    <property type="protein sequence ID" value="CDG84430.1"/>
    <property type="molecule type" value="Genomic_DNA"/>
</dbReference>
<dbReference type="Proteomes" id="UP000027604">
    <property type="component" value="Chromosome I"/>
</dbReference>
<protein>
    <submittedName>
        <fullName evidence="3">Type IV pilus modification protein PilV</fullName>
    </submittedName>
</protein>
<evidence type="ECO:0000256" key="1">
    <source>
        <dbReference type="SAM" id="Phobius"/>
    </source>
</evidence>
<proteinExistence type="predicted"/>
<dbReference type="NCBIfam" id="TIGR02523">
    <property type="entry name" value="type_IV_pilV"/>
    <property type="match status" value="1"/>
</dbReference>
<dbReference type="HOGENOM" id="CLU_103234_2_0_4"/>
<dbReference type="RefSeq" id="WP_242404569.1">
    <property type="nucleotide sequence ID" value="NZ_BCTH01000105.1"/>
</dbReference>
<keyword evidence="1" id="KW-1133">Transmembrane helix</keyword>
<dbReference type="eggNOG" id="COG4967">
    <property type="taxonomic scope" value="Bacteria"/>
</dbReference>
<evidence type="ECO:0000259" key="2">
    <source>
        <dbReference type="Pfam" id="PF22150"/>
    </source>
</evidence>
<feature type="transmembrane region" description="Helical" evidence="1">
    <location>
        <begin position="6"/>
        <end position="29"/>
    </location>
</feature>
<dbReference type="InterPro" id="IPR054402">
    <property type="entry name" value="Tt1218-like_dom"/>
</dbReference>
<dbReference type="InterPro" id="IPR012902">
    <property type="entry name" value="N_methyl_site"/>
</dbReference>
<dbReference type="NCBIfam" id="TIGR02532">
    <property type="entry name" value="IV_pilin_GFxxxE"/>
    <property type="match status" value="1"/>
</dbReference>
<dbReference type="AlphaFoldDB" id="W0VA33"/>
<accession>W0VA33</accession>
<dbReference type="PATRIC" id="fig|1349767.4.peg.408"/>
<keyword evidence="1" id="KW-0472">Membrane</keyword>